<name>K1Z4I8_9BACT</name>
<accession>K1Z4I8</accession>
<dbReference type="EMBL" id="AMFJ01028960">
    <property type="protein sequence ID" value="EKD44131.1"/>
    <property type="molecule type" value="Genomic_DNA"/>
</dbReference>
<organism evidence="2">
    <name type="scientific">uncultured bacterium</name>
    <name type="common">gcode 4</name>
    <dbReference type="NCBI Taxonomy" id="1234023"/>
    <lineage>
        <taxon>Bacteria</taxon>
        <taxon>environmental samples</taxon>
    </lineage>
</organism>
<dbReference type="AlphaFoldDB" id="K1Z4I8"/>
<proteinExistence type="predicted"/>
<gene>
    <name evidence="2" type="ORF">ACD_71C00229G0003</name>
</gene>
<feature type="transmembrane region" description="Helical" evidence="1">
    <location>
        <begin position="428"/>
        <end position="446"/>
    </location>
</feature>
<keyword evidence="1" id="KW-0812">Transmembrane</keyword>
<evidence type="ECO:0000256" key="1">
    <source>
        <dbReference type="SAM" id="Phobius"/>
    </source>
</evidence>
<protein>
    <submittedName>
        <fullName evidence="2">Uncharacterized protein</fullName>
    </submittedName>
</protein>
<feature type="transmembrane region" description="Helical" evidence="1">
    <location>
        <begin position="403"/>
        <end position="421"/>
    </location>
</feature>
<keyword evidence="1" id="KW-0472">Membrane</keyword>
<evidence type="ECO:0000313" key="2">
    <source>
        <dbReference type="EMBL" id="EKD44131.1"/>
    </source>
</evidence>
<sequence>MQSFQVICAKNNQKVELVVQYNSLEEARQALHKQGYSIIEIKSVEERENQGKIFYFDIILDGNKKSGQIQSTDLFKAYIKLVGDLHYQVISIYDTISATEEEKRFITSKIHSGYLLYLEQNIKKEEKKEEKIEQTTQIQAAYTDISNTFIGKEIQKYYLLIDRILQKIENIITTYGQYIEQERKRKLQDFLITLKQLKNTTNIDKLRIISEGALIKIGEIELELIQSNKIIEKQEFLKETNDLLKKFGSAVKIRNPETDISLKIQRIIKDIYLNFFVKKKISTEEKKINTQSFVFYKNLRELNLYKEKLRAVQKNLFIATIFFQKEKIIRLSIRKKLILQNIQLIEKRIKNTQFSYTSVIKWLKYYTDISIFLLKILGNYFIYIVFIYSLFFIYFSLEWFYSFNYSILFFIVILLFFSFLTRIIKNNSFLIGYVGLFIFFYIFLQFNF</sequence>
<reference evidence="2" key="1">
    <citation type="journal article" date="2012" name="Science">
        <title>Fermentation, hydrogen, and sulfur metabolism in multiple uncultivated bacterial phyla.</title>
        <authorList>
            <person name="Wrighton K.C."/>
            <person name="Thomas B.C."/>
            <person name="Sharon I."/>
            <person name="Miller C.S."/>
            <person name="Castelle C.J."/>
            <person name="VerBerkmoes N.C."/>
            <person name="Wilkins M.J."/>
            <person name="Hettich R.L."/>
            <person name="Lipton M.S."/>
            <person name="Williams K.H."/>
            <person name="Long P.E."/>
            <person name="Banfield J.F."/>
        </authorList>
    </citation>
    <scope>NUCLEOTIDE SEQUENCE [LARGE SCALE GENOMIC DNA]</scope>
</reference>
<keyword evidence="1" id="KW-1133">Transmembrane helix</keyword>
<comment type="caution">
    <text evidence="2">The sequence shown here is derived from an EMBL/GenBank/DDBJ whole genome shotgun (WGS) entry which is preliminary data.</text>
</comment>
<feature type="transmembrane region" description="Helical" evidence="1">
    <location>
        <begin position="380"/>
        <end position="397"/>
    </location>
</feature>